<feature type="compositionally biased region" description="Basic and acidic residues" evidence="1">
    <location>
        <begin position="15"/>
        <end position="27"/>
    </location>
</feature>
<gene>
    <name evidence="2" type="ORF">MINT15_23340</name>
</gene>
<evidence type="ECO:0000256" key="1">
    <source>
        <dbReference type="SAM" id="MobiDB-lite"/>
    </source>
</evidence>
<organism evidence="2 3">
    <name type="scientific">Saccharomonospora viridis</name>
    <dbReference type="NCBI Taxonomy" id="1852"/>
    <lineage>
        <taxon>Bacteria</taxon>
        <taxon>Bacillati</taxon>
        <taxon>Actinomycetota</taxon>
        <taxon>Actinomycetes</taxon>
        <taxon>Pseudonocardiales</taxon>
        <taxon>Pseudonocardiaceae</taxon>
        <taxon>Saccharomonospora</taxon>
    </lineage>
</organism>
<dbReference type="AlphaFoldDB" id="A0A837D853"/>
<evidence type="ECO:0000313" key="3">
    <source>
        <dbReference type="Proteomes" id="UP000030848"/>
    </source>
</evidence>
<reference evidence="2 3" key="1">
    <citation type="submission" date="2014-10" db="EMBL/GenBank/DDBJ databases">
        <title>Genome sequence of Micropolyspora internatus JCM3315.</title>
        <authorList>
            <person name="Shin S.-K."/>
            <person name="Yi H."/>
        </authorList>
    </citation>
    <scope>NUCLEOTIDE SEQUENCE [LARGE SCALE GENOMIC DNA]</scope>
    <source>
        <strain evidence="2 3">JCM 3315</strain>
    </source>
</reference>
<dbReference type="EMBL" id="JRZE01000004">
    <property type="protein sequence ID" value="KHF44029.1"/>
    <property type="molecule type" value="Genomic_DNA"/>
</dbReference>
<evidence type="ECO:0000313" key="2">
    <source>
        <dbReference type="EMBL" id="KHF44029.1"/>
    </source>
</evidence>
<protein>
    <submittedName>
        <fullName evidence="2">Uncharacterized protein</fullName>
    </submittedName>
</protein>
<comment type="caution">
    <text evidence="2">The sequence shown here is derived from an EMBL/GenBank/DDBJ whole genome shotgun (WGS) entry which is preliminary data.</text>
</comment>
<dbReference type="Proteomes" id="UP000030848">
    <property type="component" value="Unassembled WGS sequence"/>
</dbReference>
<accession>A0A837D853</accession>
<feature type="region of interest" description="Disordered" evidence="1">
    <location>
        <begin position="1"/>
        <end position="39"/>
    </location>
</feature>
<name>A0A837D853_9PSEU</name>
<proteinExistence type="predicted"/>
<sequence>MAEAVDTAEGGPLKTRLDVRASAEGHRPRPARCPTDSAL</sequence>